<dbReference type="GO" id="GO:0004497">
    <property type="term" value="F:monooxygenase activity"/>
    <property type="evidence" value="ECO:0007669"/>
    <property type="project" value="UniProtKB-KW"/>
</dbReference>
<gene>
    <name evidence="7" type="ORF">MJ923_07180</name>
</gene>
<dbReference type="Pfam" id="PF02839">
    <property type="entry name" value="CBM_5_12"/>
    <property type="match status" value="2"/>
</dbReference>
<dbReference type="GO" id="GO:0005975">
    <property type="term" value="P:carbohydrate metabolic process"/>
    <property type="evidence" value="ECO:0007669"/>
    <property type="project" value="InterPro"/>
</dbReference>
<keyword evidence="1" id="KW-0964">Secreted</keyword>
<dbReference type="PANTHER" id="PTHR34823:SF1">
    <property type="entry name" value="CHITIN-BINDING TYPE-4 DOMAIN-CONTAINING PROTEIN"/>
    <property type="match status" value="1"/>
</dbReference>
<dbReference type="InterPro" id="IPR051024">
    <property type="entry name" value="GlcNAc_Chitin_IntDeg"/>
</dbReference>
<accession>A0AAJ1BG19</accession>
<dbReference type="Proteomes" id="UP001297581">
    <property type="component" value="Unassembled WGS sequence"/>
</dbReference>
<dbReference type="Gene3D" id="3.30.70.2150">
    <property type="match status" value="1"/>
</dbReference>
<evidence type="ECO:0000256" key="4">
    <source>
        <dbReference type="ARBA" id="ARBA00022801"/>
    </source>
</evidence>
<dbReference type="SUPFAM" id="SSF51055">
    <property type="entry name" value="Carbohydrate binding domain"/>
    <property type="match status" value="2"/>
</dbReference>
<feature type="domain" description="Chitin-binding type-3" evidence="6">
    <location>
        <begin position="434"/>
        <end position="477"/>
    </location>
</feature>
<dbReference type="SMART" id="SM00495">
    <property type="entry name" value="ChtBD3"/>
    <property type="match status" value="2"/>
</dbReference>
<dbReference type="PANTHER" id="PTHR34823">
    <property type="entry name" value="GLCNAC-BINDING PROTEIN A"/>
    <property type="match status" value="1"/>
</dbReference>
<dbReference type="InterPro" id="IPR003610">
    <property type="entry name" value="CBM5/12"/>
</dbReference>
<dbReference type="InterPro" id="IPR014756">
    <property type="entry name" value="Ig_E-set"/>
</dbReference>
<evidence type="ECO:0000259" key="6">
    <source>
        <dbReference type="SMART" id="SM00495"/>
    </source>
</evidence>
<keyword evidence="3 5" id="KW-0732">Signal</keyword>
<feature type="domain" description="Chitin-binding type-3" evidence="6">
    <location>
        <begin position="481"/>
        <end position="523"/>
    </location>
</feature>
<reference evidence="7 8" key="1">
    <citation type="submission" date="2022-02" db="EMBL/GenBank/DDBJ databases">
        <title>The genome sequence of Shewanella sp. 3B26.</title>
        <authorList>
            <person name="Du J."/>
        </authorList>
    </citation>
    <scope>NUCLEOTIDE SEQUENCE [LARGE SCALE GENOMIC DNA]</scope>
    <source>
        <strain evidence="7 8">3B26</strain>
    </source>
</reference>
<dbReference type="Pfam" id="PF03067">
    <property type="entry name" value="LPMO_10"/>
    <property type="match status" value="1"/>
</dbReference>
<dbReference type="RefSeq" id="WP_240590498.1">
    <property type="nucleotide sequence ID" value="NZ_JAKUDL010000002.1"/>
</dbReference>
<dbReference type="Pfam" id="PF18416">
    <property type="entry name" value="GbpA_2"/>
    <property type="match status" value="1"/>
</dbReference>
<evidence type="ECO:0000256" key="2">
    <source>
        <dbReference type="ARBA" id="ARBA00022669"/>
    </source>
</evidence>
<dbReference type="GO" id="GO:0004553">
    <property type="term" value="F:hydrolase activity, hydrolyzing O-glycosyl compounds"/>
    <property type="evidence" value="ECO:0007669"/>
    <property type="project" value="InterPro"/>
</dbReference>
<dbReference type="GO" id="GO:0030246">
    <property type="term" value="F:carbohydrate binding"/>
    <property type="evidence" value="ECO:0007669"/>
    <property type="project" value="InterPro"/>
</dbReference>
<dbReference type="SUPFAM" id="SSF81296">
    <property type="entry name" value="E set domains"/>
    <property type="match status" value="1"/>
</dbReference>
<dbReference type="InterPro" id="IPR041029">
    <property type="entry name" value="GbpA_2"/>
</dbReference>
<dbReference type="Gene3D" id="2.10.10.20">
    <property type="entry name" value="Carbohydrate-binding module superfamily 5/12"/>
    <property type="match status" value="2"/>
</dbReference>
<keyword evidence="4" id="KW-0378">Hydrolase</keyword>
<dbReference type="CDD" id="cd12215">
    <property type="entry name" value="ChiC_BD"/>
    <property type="match status" value="2"/>
</dbReference>
<protein>
    <submittedName>
        <fullName evidence="7">Lytic polysaccharide monooxygenase</fullName>
    </submittedName>
</protein>
<comment type="caution">
    <text evidence="7">The sequence shown here is derived from an EMBL/GenBank/DDBJ whole genome shotgun (WGS) entry which is preliminary data.</text>
</comment>
<evidence type="ECO:0000256" key="5">
    <source>
        <dbReference type="SAM" id="SignalP"/>
    </source>
</evidence>
<dbReference type="InterPro" id="IPR004302">
    <property type="entry name" value="Cellulose/chitin-bd_N"/>
</dbReference>
<evidence type="ECO:0000313" key="8">
    <source>
        <dbReference type="Proteomes" id="UP001297581"/>
    </source>
</evidence>
<proteinExistence type="predicted"/>
<evidence type="ECO:0000256" key="1">
    <source>
        <dbReference type="ARBA" id="ARBA00022525"/>
    </source>
</evidence>
<organism evidence="7 8">
    <name type="scientific">Shewanella zhuhaiensis</name>
    <dbReference type="NCBI Taxonomy" id="2919576"/>
    <lineage>
        <taxon>Bacteria</taxon>
        <taxon>Pseudomonadati</taxon>
        <taxon>Pseudomonadota</taxon>
        <taxon>Gammaproteobacteria</taxon>
        <taxon>Alteromonadales</taxon>
        <taxon>Shewanellaceae</taxon>
        <taxon>Shewanella</taxon>
    </lineage>
</organism>
<evidence type="ECO:0000313" key="7">
    <source>
        <dbReference type="EMBL" id="MCH4294083.1"/>
    </source>
</evidence>
<dbReference type="AlphaFoldDB" id="A0AAJ1BG19"/>
<dbReference type="GO" id="GO:0005576">
    <property type="term" value="C:extracellular region"/>
    <property type="evidence" value="ECO:0007669"/>
    <property type="project" value="InterPro"/>
</dbReference>
<name>A0AAJ1BG19_9GAMM</name>
<keyword evidence="8" id="KW-1185">Reference proteome</keyword>
<dbReference type="Gene3D" id="2.70.50.50">
    <property type="entry name" value="chitin-binding protein cbp21"/>
    <property type="match status" value="1"/>
</dbReference>
<keyword evidence="7" id="KW-0560">Oxidoreductase</keyword>
<dbReference type="EMBL" id="JAKUDL010000002">
    <property type="protein sequence ID" value="MCH4294083.1"/>
    <property type="molecule type" value="Genomic_DNA"/>
</dbReference>
<dbReference type="GO" id="GO:0008061">
    <property type="term" value="F:chitin binding"/>
    <property type="evidence" value="ECO:0007669"/>
    <property type="project" value="UniProtKB-KW"/>
</dbReference>
<feature type="signal peptide" evidence="5">
    <location>
        <begin position="1"/>
        <end position="21"/>
    </location>
</feature>
<evidence type="ECO:0000256" key="3">
    <source>
        <dbReference type="ARBA" id="ARBA00022729"/>
    </source>
</evidence>
<keyword evidence="2" id="KW-0147">Chitin-binding</keyword>
<keyword evidence="7" id="KW-0503">Monooxygenase</keyword>
<feature type="chain" id="PRO_5042585404" evidence="5">
    <location>
        <begin position="22"/>
        <end position="530"/>
    </location>
</feature>
<sequence>MNKHKLILSLALLGASSQALAHGLMEYPKARQEFCTEQGGYWWPDDGSAIPNAACRAAFLASGTVQFVQNHEFSINVADFRNMEAVKAAIPDGKLCAAADHAKRGMDVVSRDWQRTAMTVDADGTVELLFAAHTPHNPSFWQFYLSTPDYDAATEALSWGKLELIAELGDQPISLIGDKKYYRMRIAIPAGRSGEATLYTRWQRDDAAGEGFYNCSDIVLDQGGSVPDWQTLGAFVPPGLDVEPGDELWFRVFDGVGAEKVFEKRTVAEAELEDGIWAKNLAAQVGTATSLVAIGVKVQDGSISYSDVLGDNKVWTREAGLSYRLDLKSSPPAVTINGLKPSYTLQNASVEVTYELNASKPVAVTLGLEKDSALVSEESLQLAQGSLARSLALTEVGSYRLMLQNLETGSKESRDFNVIAADDCSVSDPDALNHPAWAAATIYNSGDKVSFNSLVWRANWWNQGSEPSASNGAWSLVSQVLLPWDPAIAYAQGKQATFNGKLWQASWWTQGEAPGSGSAWQAMGPWQCGQ</sequence>
<dbReference type="InterPro" id="IPR036573">
    <property type="entry name" value="CBM_sf_5/12"/>
</dbReference>